<dbReference type="InterPro" id="IPR004020">
    <property type="entry name" value="DAPIN"/>
</dbReference>
<keyword evidence="4" id="KW-0677">Repeat</keyword>
<dbReference type="InterPro" id="IPR041267">
    <property type="entry name" value="NLRP_HD2"/>
</dbReference>
<keyword evidence="2" id="KW-0963">Cytoplasm</keyword>
<dbReference type="Pfam" id="PF17776">
    <property type="entry name" value="NLRC4_HD2"/>
    <property type="match status" value="1"/>
</dbReference>
<dbReference type="Proteomes" id="UP000265000">
    <property type="component" value="Unplaced"/>
</dbReference>
<reference evidence="8" key="2">
    <citation type="submission" date="2025-09" db="UniProtKB">
        <authorList>
            <consortium name="Ensembl"/>
        </authorList>
    </citation>
    <scope>IDENTIFICATION</scope>
</reference>
<keyword evidence="3" id="KW-0433">Leucine-rich repeat</keyword>
<dbReference type="Pfam" id="PF14484">
    <property type="entry name" value="FISNA"/>
    <property type="match status" value="1"/>
</dbReference>
<evidence type="ECO:0000256" key="3">
    <source>
        <dbReference type="ARBA" id="ARBA00022614"/>
    </source>
</evidence>
<dbReference type="PANTHER" id="PTHR24106">
    <property type="entry name" value="NACHT, LRR AND CARD DOMAINS-CONTAINING"/>
    <property type="match status" value="1"/>
</dbReference>
<organism evidence="8 9">
    <name type="scientific">Fundulus heteroclitus</name>
    <name type="common">Killifish</name>
    <name type="synonym">Mummichog</name>
    <dbReference type="NCBI Taxonomy" id="8078"/>
    <lineage>
        <taxon>Eukaryota</taxon>
        <taxon>Metazoa</taxon>
        <taxon>Chordata</taxon>
        <taxon>Craniata</taxon>
        <taxon>Vertebrata</taxon>
        <taxon>Euteleostomi</taxon>
        <taxon>Actinopterygii</taxon>
        <taxon>Neopterygii</taxon>
        <taxon>Teleostei</taxon>
        <taxon>Neoteleostei</taxon>
        <taxon>Acanthomorphata</taxon>
        <taxon>Ovalentaria</taxon>
        <taxon>Atherinomorphae</taxon>
        <taxon>Cyprinodontiformes</taxon>
        <taxon>Fundulidae</taxon>
        <taxon>Fundulus</taxon>
    </lineage>
</organism>
<evidence type="ECO:0000256" key="4">
    <source>
        <dbReference type="ARBA" id="ARBA00022737"/>
    </source>
</evidence>
<feature type="domain" description="Pyrin" evidence="6">
    <location>
        <begin position="161"/>
        <end position="250"/>
    </location>
</feature>
<comment type="subcellular location">
    <subcellularLocation>
        <location evidence="1">Cytoplasm</location>
    </subcellularLocation>
</comment>
<dbReference type="Pfam" id="PF05729">
    <property type="entry name" value="NACHT"/>
    <property type="match status" value="1"/>
</dbReference>
<dbReference type="InterPro" id="IPR029495">
    <property type="entry name" value="NACHT-assoc"/>
</dbReference>
<sequence>MMADSTAMDWDNLDTRGSDDSSIGDAVSGRGDGASHEEGEGEDLYYIPERRQSLDLGPSPMDTSQWHFVDQALPPAQSYESLISENREEKTGEEGSATRVQLERADSFSSCYSIDSDDCEKLIRRERIRDAATDDIADSNAESSNELVLIQDPAEIKHPSLTLKFTFEALTETLKKLHKNELDMFSRKLWSHYPQHFSSYQSVDTVDIVDIVDRLVASFGCESSVQITRTVLVSLNRSKIAEYLQSLCIENAVRYELRASLKKKFWEETITDGEKVPLDDIYTDLCVLSAIDNGPNIEHEVVTVEKLNTKKTPDKQIPLEDILSPEMVKEPFGELVYLVGLAGSGKSTFVRKLVLDWAMERSHHHLSFIFPLTFRELNQFSDATVSLEKMIWTVYPETERLKIDDLKCKDKTALFIFDGLDEYPGVLDFSKTEIYSDPCEAFSLHVTVVNLLRGRLLHRHLCMVTTRPRFYSYAPWDAYYEEIEMRGFRDADKDEYFRRRFKDPGQAAAVIEHVKSSKSLHVMCHLPLFCTLVADECQRAFREARAASAARLPRNLTYMYTKLLLTLVRQLRKNRAPDLGPEKEQAFLMDLGKLALTLLEKGQYRTLAADWVTELAMEAVDKSGVCMLYTITPYVLFDEEVMTFIHPTIQEYMAALYAYLSFKNQDKIVFEHSVNVKSLFKLSSKGHRMMELYKAAVDRCLQRQDGKMDMFLRFLFGMACKTNQELLSPFLRSSAKCEDMTKDCAALIRKIKEPQHPDRKSNLLRCLEELEV</sequence>
<dbReference type="PROSITE" id="PS50837">
    <property type="entry name" value="NACHT"/>
    <property type="match status" value="1"/>
</dbReference>
<dbReference type="SUPFAM" id="SSF52540">
    <property type="entry name" value="P-loop containing nucleoside triphosphate hydrolases"/>
    <property type="match status" value="1"/>
</dbReference>
<proteinExistence type="predicted"/>
<dbReference type="Ensembl" id="ENSFHET00000013092.1">
    <property type="protein sequence ID" value="ENSFHEP00000022360.1"/>
    <property type="gene ID" value="ENSFHEG00000002676.1"/>
</dbReference>
<dbReference type="SUPFAM" id="SSF47986">
    <property type="entry name" value="DEATH domain"/>
    <property type="match status" value="1"/>
</dbReference>
<dbReference type="InterPro" id="IPR027417">
    <property type="entry name" value="P-loop_NTPase"/>
</dbReference>
<dbReference type="Gene3D" id="1.10.533.10">
    <property type="entry name" value="Death Domain, Fas"/>
    <property type="match status" value="1"/>
</dbReference>
<dbReference type="GeneTree" id="ENSGT01070000253760"/>
<dbReference type="SMART" id="SM01288">
    <property type="entry name" value="FISNA"/>
    <property type="match status" value="1"/>
</dbReference>
<dbReference type="Pfam" id="PF02758">
    <property type="entry name" value="PYRIN"/>
    <property type="match status" value="1"/>
</dbReference>
<evidence type="ECO:0000256" key="1">
    <source>
        <dbReference type="ARBA" id="ARBA00004496"/>
    </source>
</evidence>
<protein>
    <submittedName>
        <fullName evidence="8">NLR family CARD domain-containing protein 3-like</fullName>
    </submittedName>
</protein>
<name>A0A3Q2TZ87_FUNHE</name>
<dbReference type="PROSITE" id="PS50824">
    <property type="entry name" value="DAPIN"/>
    <property type="match status" value="1"/>
</dbReference>
<accession>A0A3Q2TZ87</accession>
<reference evidence="8" key="1">
    <citation type="submission" date="2025-08" db="UniProtKB">
        <authorList>
            <consortium name="Ensembl"/>
        </authorList>
    </citation>
    <scope>IDENTIFICATION</scope>
</reference>
<evidence type="ECO:0000259" key="6">
    <source>
        <dbReference type="PROSITE" id="PS50824"/>
    </source>
</evidence>
<dbReference type="InterPro" id="IPR051261">
    <property type="entry name" value="NLR"/>
</dbReference>
<dbReference type="AlphaFoldDB" id="A0A3Q2TZ87"/>
<evidence type="ECO:0000313" key="9">
    <source>
        <dbReference type="Proteomes" id="UP000265000"/>
    </source>
</evidence>
<evidence type="ECO:0000256" key="5">
    <source>
        <dbReference type="SAM" id="MobiDB-lite"/>
    </source>
</evidence>
<dbReference type="InterPro" id="IPR007111">
    <property type="entry name" value="NACHT_NTPase"/>
</dbReference>
<feature type="region of interest" description="Disordered" evidence="5">
    <location>
        <begin position="1"/>
        <end position="58"/>
    </location>
</feature>
<evidence type="ECO:0000313" key="8">
    <source>
        <dbReference type="Ensembl" id="ENSFHEP00000022360.1"/>
    </source>
</evidence>
<keyword evidence="9" id="KW-1185">Reference proteome</keyword>
<evidence type="ECO:0000259" key="7">
    <source>
        <dbReference type="PROSITE" id="PS50837"/>
    </source>
</evidence>
<dbReference type="GO" id="GO:0005737">
    <property type="term" value="C:cytoplasm"/>
    <property type="evidence" value="ECO:0007669"/>
    <property type="project" value="UniProtKB-SubCell"/>
</dbReference>
<dbReference type="STRING" id="8078.ENSFHEP00000022360"/>
<evidence type="ECO:0000256" key="2">
    <source>
        <dbReference type="ARBA" id="ARBA00022490"/>
    </source>
</evidence>
<dbReference type="Gene3D" id="3.40.50.300">
    <property type="entry name" value="P-loop containing nucleotide triphosphate hydrolases"/>
    <property type="match status" value="1"/>
</dbReference>
<feature type="domain" description="NACHT" evidence="7">
    <location>
        <begin position="334"/>
        <end position="422"/>
    </location>
</feature>
<dbReference type="InterPro" id="IPR011029">
    <property type="entry name" value="DEATH-like_dom_sf"/>
</dbReference>